<accession>A0A8H8DJX2</accession>
<dbReference type="InterPro" id="IPR001932">
    <property type="entry name" value="PPM-type_phosphatase-like_dom"/>
</dbReference>
<evidence type="ECO:0000313" key="4">
    <source>
        <dbReference type="Proteomes" id="UP000673691"/>
    </source>
</evidence>
<dbReference type="PANTHER" id="PTHR13832">
    <property type="entry name" value="PROTEIN PHOSPHATASE 2C"/>
    <property type="match status" value="1"/>
</dbReference>
<feature type="region of interest" description="Disordered" evidence="1">
    <location>
        <begin position="312"/>
        <end position="348"/>
    </location>
</feature>
<dbReference type="SMART" id="SM00332">
    <property type="entry name" value="PP2Cc"/>
    <property type="match status" value="1"/>
</dbReference>
<feature type="compositionally biased region" description="Basic and acidic residues" evidence="1">
    <location>
        <begin position="321"/>
        <end position="330"/>
    </location>
</feature>
<dbReference type="CDD" id="cd00143">
    <property type="entry name" value="PP2Cc"/>
    <property type="match status" value="1"/>
</dbReference>
<protein>
    <submittedName>
        <fullName evidence="3">Phosphatase 2C-like domain-containing protein</fullName>
    </submittedName>
</protein>
<evidence type="ECO:0000313" key="3">
    <source>
        <dbReference type="EMBL" id="KAG5461030.1"/>
    </source>
</evidence>
<dbReference type="InterPro" id="IPR036457">
    <property type="entry name" value="PPM-type-like_dom_sf"/>
</dbReference>
<dbReference type="Proteomes" id="UP000673691">
    <property type="component" value="Unassembled WGS sequence"/>
</dbReference>
<dbReference type="SUPFAM" id="SSF81606">
    <property type="entry name" value="PP2C-like"/>
    <property type="match status" value="1"/>
</dbReference>
<feature type="domain" description="PPM-type phosphatase" evidence="2">
    <location>
        <begin position="1"/>
        <end position="305"/>
    </location>
</feature>
<sequence>MGGEWANFRSQYLERLDRAMPTEPLPATELTIEERATLAFLRADVDFLQTEAATAGQGSTASVCLARGADDDPVWACRKLILYVAHVGDSKVVLANSDGLAVPLTRDHHADLPEERERLQRYGDVVVADSLGDLRVAGLSNTRSLGDKQAKILGVLSEPELTKFEADATELGFVCLVSDGITNVLSDQEIVDVVRSRQSGLGYGVRASCSWCEGGYSMFFPLRSSNARTQLLQQYIWWTSQTSVKSSDGRSGKYAYEDVAAMDALREDVLTKAFSPPDGAGGRDEALQLTERQILDGINAQGVRLVVDTGVLPSEDDDVDSEGHESKGSDEPAPPTPTVPEKKRMDNRNIVHLLFS</sequence>
<gene>
    <name evidence="3" type="ORF">BJ554DRAFT_6846</name>
</gene>
<dbReference type="Gene3D" id="3.60.40.10">
    <property type="entry name" value="PPM-type phosphatase domain"/>
    <property type="match status" value="1"/>
</dbReference>
<proteinExistence type="predicted"/>
<dbReference type="AlphaFoldDB" id="A0A8H8DJX2"/>
<dbReference type="PANTHER" id="PTHR13832:SF589">
    <property type="entry name" value="[PYRUVATE DEHYDROGENASE [ACETYL-TRANSFERRING]]-PHOSPHATASE 2, MITOCHONDRIAL"/>
    <property type="match status" value="1"/>
</dbReference>
<dbReference type="OrthoDB" id="416093at2759"/>
<dbReference type="Pfam" id="PF00481">
    <property type="entry name" value="PP2C"/>
    <property type="match status" value="1"/>
</dbReference>
<feature type="non-terminal residue" evidence="3">
    <location>
        <position position="356"/>
    </location>
</feature>
<keyword evidence="4" id="KW-1185">Reference proteome</keyword>
<organism evidence="3 4">
    <name type="scientific">Olpidium bornovanus</name>
    <dbReference type="NCBI Taxonomy" id="278681"/>
    <lineage>
        <taxon>Eukaryota</taxon>
        <taxon>Fungi</taxon>
        <taxon>Fungi incertae sedis</taxon>
        <taxon>Olpidiomycota</taxon>
        <taxon>Olpidiomycotina</taxon>
        <taxon>Olpidiomycetes</taxon>
        <taxon>Olpidiales</taxon>
        <taxon>Olpidiaceae</taxon>
        <taxon>Olpidium</taxon>
    </lineage>
</organism>
<name>A0A8H8DJX2_9FUNG</name>
<dbReference type="PROSITE" id="PS51746">
    <property type="entry name" value="PPM_2"/>
    <property type="match status" value="1"/>
</dbReference>
<evidence type="ECO:0000259" key="2">
    <source>
        <dbReference type="PROSITE" id="PS51746"/>
    </source>
</evidence>
<dbReference type="InterPro" id="IPR015655">
    <property type="entry name" value="PP2C"/>
</dbReference>
<reference evidence="3 4" key="1">
    <citation type="journal article" name="Sci. Rep.">
        <title>Genome-scale phylogenetic analyses confirm Olpidium as the closest living zoosporic fungus to the non-flagellated, terrestrial fungi.</title>
        <authorList>
            <person name="Chang Y."/>
            <person name="Rochon D."/>
            <person name="Sekimoto S."/>
            <person name="Wang Y."/>
            <person name="Chovatia M."/>
            <person name="Sandor L."/>
            <person name="Salamov A."/>
            <person name="Grigoriev I.V."/>
            <person name="Stajich J.E."/>
            <person name="Spatafora J.W."/>
        </authorList>
    </citation>
    <scope>NUCLEOTIDE SEQUENCE [LARGE SCALE GENOMIC DNA]</scope>
    <source>
        <strain evidence="3">S191</strain>
    </source>
</reference>
<dbReference type="GO" id="GO:0004722">
    <property type="term" value="F:protein serine/threonine phosphatase activity"/>
    <property type="evidence" value="ECO:0007669"/>
    <property type="project" value="InterPro"/>
</dbReference>
<evidence type="ECO:0000256" key="1">
    <source>
        <dbReference type="SAM" id="MobiDB-lite"/>
    </source>
</evidence>
<comment type="caution">
    <text evidence="3">The sequence shown here is derived from an EMBL/GenBank/DDBJ whole genome shotgun (WGS) entry which is preliminary data.</text>
</comment>
<dbReference type="EMBL" id="JAEFCI010004305">
    <property type="protein sequence ID" value="KAG5461030.1"/>
    <property type="molecule type" value="Genomic_DNA"/>
</dbReference>